<evidence type="ECO:0000313" key="3">
    <source>
        <dbReference type="Proteomes" id="UP000255277"/>
    </source>
</evidence>
<proteinExistence type="predicted"/>
<dbReference type="AlphaFoldDB" id="A0A380FI49"/>
<name>A0A380FI49_STAGA</name>
<dbReference type="InterPro" id="IPR025714">
    <property type="entry name" value="Methyltranfer_dom"/>
</dbReference>
<dbReference type="PANTHER" id="PTHR35276">
    <property type="entry name" value="S-ADENOSYL-L-METHIONINE-DEPENDENT METHYLTRANSFERASES SUPERFAMILY PROTEIN"/>
    <property type="match status" value="1"/>
</dbReference>
<keyword evidence="2" id="KW-0489">Methyltransferase</keyword>
<dbReference type="InterPro" id="IPR010719">
    <property type="entry name" value="MnmM_MeTrfase"/>
</dbReference>
<reference evidence="2 3" key="1">
    <citation type="submission" date="2018-06" db="EMBL/GenBank/DDBJ databases">
        <authorList>
            <consortium name="Pathogen Informatics"/>
            <person name="Doyle S."/>
        </authorList>
    </citation>
    <scope>NUCLEOTIDE SEQUENCE [LARGE SCALE GENOMIC DNA]</scope>
    <source>
        <strain evidence="2 3">NCTC12195</strain>
    </source>
</reference>
<dbReference type="GO" id="GO:0008168">
    <property type="term" value="F:methyltransferase activity"/>
    <property type="evidence" value="ECO:0007669"/>
    <property type="project" value="UniProtKB-KW"/>
</dbReference>
<keyword evidence="2" id="KW-0808">Transferase</keyword>
<evidence type="ECO:0000313" key="2">
    <source>
        <dbReference type="EMBL" id="SUM33655.1"/>
    </source>
</evidence>
<dbReference type="Pfam" id="PF13847">
    <property type="entry name" value="Methyltransf_31"/>
    <property type="match status" value="1"/>
</dbReference>
<dbReference type="Proteomes" id="UP000255277">
    <property type="component" value="Unassembled WGS sequence"/>
</dbReference>
<dbReference type="GO" id="GO:0032259">
    <property type="term" value="P:methylation"/>
    <property type="evidence" value="ECO:0007669"/>
    <property type="project" value="UniProtKB-KW"/>
</dbReference>
<protein>
    <submittedName>
        <fullName evidence="2">SAM-dependent methyltransferase, MraW methylase family</fullName>
    </submittedName>
</protein>
<gene>
    <name evidence="2" type="ORF">NCTC12195_03122</name>
</gene>
<dbReference type="InterPro" id="IPR029063">
    <property type="entry name" value="SAM-dependent_MTases_sf"/>
</dbReference>
<feature type="domain" description="Methyltransferase" evidence="1">
    <location>
        <begin position="20"/>
        <end position="55"/>
    </location>
</feature>
<accession>A0A380FI49</accession>
<dbReference type="EMBL" id="UHDK01000001">
    <property type="protein sequence ID" value="SUM33655.1"/>
    <property type="molecule type" value="Genomic_DNA"/>
</dbReference>
<sequence>MKVERILPFAKSLITSHVNSESIVIDATCGNGHDTLFLAEQVPDGKVYGFDIQKQQFRIPLNVRNTLIM</sequence>
<dbReference type="PANTHER" id="PTHR35276:SF1">
    <property type="entry name" value="TRNA (MNM(5)S(2)U34)-METHYLTRANSFERASE, CHLOROPLASTIC"/>
    <property type="match status" value="1"/>
</dbReference>
<evidence type="ECO:0000259" key="1">
    <source>
        <dbReference type="Pfam" id="PF13847"/>
    </source>
</evidence>
<dbReference type="Gene3D" id="3.40.50.150">
    <property type="entry name" value="Vaccinia Virus protein VP39"/>
    <property type="match status" value="1"/>
</dbReference>
<dbReference type="SUPFAM" id="SSF53335">
    <property type="entry name" value="S-adenosyl-L-methionine-dependent methyltransferases"/>
    <property type="match status" value="1"/>
</dbReference>
<organism evidence="2 3">
    <name type="scientific">Staphylococcus gallinarum</name>
    <dbReference type="NCBI Taxonomy" id="1293"/>
    <lineage>
        <taxon>Bacteria</taxon>
        <taxon>Bacillati</taxon>
        <taxon>Bacillota</taxon>
        <taxon>Bacilli</taxon>
        <taxon>Bacillales</taxon>
        <taxon>Staphylococcaceae</taxon>
        <taxon>Staphylococcus</taxon>
    </lineage>
</organism>